<evidence type="ECO:0000313" key="2">
    <source>
        <dbReference type="EMBL" id="CBJ79210.1"/>
    </source>
</evidence>
<dbReference type="EMBL" id="FN667741">
    <property type="protein sequence ID" value="CBJ79210.1"/>
    <property type="molecule type" value="Genomic_DNA"/>
</dbReference>
<organism evidence="2 3">
    <name type="scientific">Xenorhabdus bovienii (strain SS-2004)</name>
    <name type="common">Xenorhabdus nematophila subsp. bovienii</name>
    <dbReference type="NCBI Taxonomy" id="406818"/>
    <lineage>
        <taxon>Bacteria</taxon>
        <taxon>Pseudomonadati</taxon>
        <taxon>Pseudomonadota</taxon>
        <taxon>Gammaproteobacteria</taxon>
        <taxon>Enterobacterales</taxon>
        <taxon>Morganellaceae</taxon>
        <taxon>Xenorhabdus</taxon>
    </lineage>
</organism>
<feature type="transmembrane region" description="Helical" evidence="1">
    <location>
        <begin position="21"/>
        <end position="39"/>
    </location>
</feature>
<keyword evidence="1" id="KW-0472">Membrane</keyword>
<name>D3UY32_XENBS</name>
<evidence type="ECO:0000256" key="1">
    <source>
        <dbReference type="SAM" id="Phobius"/>
    </source>
</evidence>
<keyword evidence="1" id="KW-0812">Transmembrane</keyword>
<sequence>MGKLSQYINLYCNYIYLARTVVVWFMLCWLTVSLLYVYWGRLLLVMLDPLTQLDNPCMLNYSQRQIHKQVRPRKIVENLVKKT</sequence>
<gene>
    <name evidence="2" type="ordered locus">XBJ1_0059</name>
</gene>
<protein>
    <submittedName>
        <fullName evidence="2">Uncharacterized protein</fullName>
    </submittedName>
</protein>
<dbReference type="KEGG" id="xbo:XBJ1_0059"/>
<dbReference type="STRING" id="406818.XBJ1_0059"/>
<dbReference type="HOGENOM" id="CLU_2541791_0_0_6"/>
<dbReference type="Proteomes" id="UP000002045">
    <property type="component" value="Chromosome"/>
</dbReference>
<keyword evidence="1" id="KW-1133">Transmembrane helix</keyword>
<accession>D3UY32</accession>
<proteinExistence type="predicted"/>
<evidence type="ECO:0000313" key="3">
    <source>
        <dbReference type="Proteomes" id="UP000002045"/>
    </source>
</evidence>
<dbReference type="AlphaFoldDB" id="D3UY32"/>
<reference evidence="2" key="1">
    <citation type="journal article" date="2011" name="PLoS ONE">
        <title>The entomopathogenic bacterial endosymbionts xenorhabdus and photorhabdus: convergent lifestyles from divergent genomes.</title>
        <authorList>
            <person name="Chaston J.M."/>
            <person name="Suen G."/>
            <person name="Tucker S.L."/>
            <person name="Andersen A.W."/>
            <person name="Bhasin A."/>
            <person name="Bode E."/>
            <person name="Bode H.B."/>
            <person name="Brachmann A.O."/>
            <person name="Cowles C.E."/>
            <person name="Cowles K.N."/>
            <person name="Darby C."/>
            <person name="de Leon L."/>
            <person name="Drace K."/>
            <person name="Du Z."/>
            <person name="Givaudan A."/>
            <person name="Herbert Tran E.E."/>
            <person name="Jewell K.A."/>
            <person name="Knack J.J."/>
            <person name="Krasomil-Osterfeld K.C."/>
            <person name="Kukor R."/>
            <person name="Lanois A."/>
            <person name="Latreille P."/>
            <person name="Leimgruber N.K."/>
            <person name="Lipke C.M."/>
            <person name="Liu R."/>
            <person name="Lu X."/>
            <person name="Martens E.C."/>
            <person name="Marri P.R."/>
            <person name="Medigue C."/>
            <person name="Menard M.L."/>
            <person name="Miller N.M."/>
            <person name="Morales-Soto N."/>
            <person name="Norton S."/>
            <person name="Ogier J.C."/>
            <person name="Orchard S.S."/>
            <person name="Park D."/>
            <person name="Park Y."/>
            <person name="Qurollo B.A."/>
            <person name="Sugar D.R."/>
            <person name="Richards G.R."/>
            <person name="Rouy Z."/>
            <person name="Slominski B."/>
            <person name="Slominski K."/>
            <person name="Snyder H."/>
            <person name="Tjaden B.C."/>
            <person name="van der Hoeven R."/>
            <person name="Welch R.D."/>
            <person name="Wheeler C."/>
            <person name="Xiang B."/>
            <person name="Barbazuk B."/>
            <person name="Gaudriault S."/>
            <person name="Goodner B."/>
            <person name="Slater S.C."/>
            <person name="Forst S."/>
            <person name="Goldman B.S."/>
            <person name="Goodrich-Blair H."/>
        </authorList>
    </citation>
    <scope>NUCLEOTIDE SEQUENCE [LARGE SCALE GENOMIC DNA]</scope>
    <source>
        <strain evidence="2">SS-2004</strain>
    </source>
</reference>